<protein>
    <recommendedName>
        <fullName evidence="3">Zn(2)-C6 fungal-type domain-containing protein</fullName>
    </recommendedName>
</protein>
<dbReference type="InterPro" id="IPR050987">
    <property type="entry name" value="AtrR-like"/>
</dbReference>
<feature type="region of interest" description="Disordered" evidence="2">
    <location>
        <begin position="128"/>
        <end position="149"/>
    </location>
</feature>
<dbReference type="SMART" id="SM00066">
    <property type="entry name" value="GAL4"/>
    <property type="match status" value="1"/>
</dbReference>
<dbReference type="GO" id="GO:0000981">
    <property type="term" value="F:DNA-binding transcription factor activity, RNA polymerase II-specific"/>
    <property type="evidence" value="ECO:0007669"/>
    <property type="project" value="InterPro"/>
</dbReference>
<evidence type="ECO:0000313" key="5">
    <source>
        <dbReference type="Proteomes" id="UP001176517"/>
    </source>
</evidence>
<dbReference type="CDD" id="cd00067">
    <property type="entry name" value="GAL4"/>
    <property type="match status" value="1"/>
</dbReference>
<dbReference type="Gene3D" id="4.10.240.10">
    <property type="entry name" value="Zn(2)-C6 fungal-type DNA-binding domain"/>
    <property type="match status" value="1"/>
</dbReference>
<feature type="compositionally biased region" description="Basic and acidic residues" evidence="2">
    <location>
        <begin position="428"/>
        <end position="438"/>
    </location>
</feature>
<evidence type="ECO:0000313" key="4">
    <source>
        <dbReference type="EMBL" id="KAK0551362.1"/>
    </source>
</evidence>
<dbReference type="PANTHER" id="PTHR46910:SF38">
    <property type="entry name" value="ZN(2)-C6 FUNGAL-TYPE DOMAIN-CONTAINING PROTEIN"/>
    <property type="match status" value="1"/>
</dbReference>
<name>A0AAN6JRE7_9BASI</name>
<dbReference type="PANTHER" id="PTHR46910">
    <property type="entry name" value="TRANSCRIPTION FACTOR PDR1"/>
    <property type="match status" value="1"/>
</dbReference>
<keyword evidence="1" id="KW-0539">Nucleus</keyword>
<organism evidence="4 5">
    <name type="scientific">Tilletia horrida</name>
    <dbReference type="NCBI Taxonomy" id="155126"/>
    <lineage>
        <taxon>Eukaryota</taxon>
        <taxon>Fungi</taxon>
        <taxon>Dikarya</taxon>
        <taxon>Basidiomycota</taxon>
        <taxon>Ustilaginomycotina</taxon>
        <taxon>Exobasidiomycetes</taxon>
        <taxon>Tilletiales</taxon>
        <taxon>Tilletiaceae</taxon>
        <taxon>Tilletia</taxon>
    </lineage>
</organism>
<dbReference type="PROSITE" id="PS50048">
    <property type="entry name" value="ZN2_CY6_FUNGAL_2"/>
    <property type="match status" value="1"/>
</dbReference>
<reference evidence="4" key="1">
    <citation type="journal article" date="2023" name="PhytoFront">
        <title>Draft Genome Resources of Seven Strains of Tilletia horrida, Causal Agent of Kernel Smut of Rice.</title>
        <authorList>
            <person name="Khanal S."/>
            <person name="Antony Babu S."/>
            <person name="Zhou X.G."/>
        </authorList>
    </citation>
    <scope>NUCLEOTIDE SEQUENCE</scope>
    <source>
        <strain evidence="4">TX6</strain>
    </source>
</reference>
<evidence type="ECO:0000256" key="2">
    <source>
        <dbReference type="SAM" id="MobiDB-lite"/>
    </source>
</evidence>
<sequence>MPAPHLPTAAVPHTPRKRSRKPPVGCFTKACDNCRRHKCKCEPEPHHKSICAQCYMLGQDCTYNDESKKRGPPKGYIEAIETRVHHMERILADLFHSDLPEAQALLDKMLSKAVQDDIRSGKIVLCRHNDPSRRPAQRSNTGGKWKQSWWTAPLNRETDPAAAAAAAQAEASASMSAEPLFPSVLHASGSTISNVAPSGVPMLPAWERPRRFPNTEIQWTSMTNPMGIPPALGQEHAWPNSRLVLAQGDQVAVEQACPSAAPSQTSFSSLVVQYPTSPDAYSTQFYGAGAFPYSQYSTTPVDSTRAPSRDLSESPSVAMNGIRLLPAGPPPISTFGCQQMGQTITESGQVADVLTTGSKRKHGTAFQANFGPSSADLAAIPAPMPLNPIPKLFELKYPRLVFGDTGSSGRPRVLEATSGAGPQLAADSHPEVHLESSQETHGTLLQDAAGGGDALPTPEATPITSSQPFIEICVPPPPESAAARDPTASPEAAQSLEADLQEPAIN</sequence>
<evidence type="ECO:0000259" key="3">
    <source>
        <dbReference type="PROSITE" id="PS50048"/>
    </source>
</evidence>
<dbReference type="InterPro" id="IPR001138">
    <property type="entry name" value="Zn2Cys6_DnaBD"/>
</dbReference>
<feature type="region of interest" description="Disordered" evidence="2">
    <location>
        <begin position="1"/>
        <end position="23"/>
    </location>
</feature>
<feature type="domain" description="Zn(2)-C6 fungal-type" evidence="3">
    <location>
        <begin position="30"/>
        <end position="63"/>
    </location>
</feature>
<gene>
    <name evidence="4" type="ORF">OC846_003323</name>
</gene>
<proteinExistence type="predicted"/>
<comment type="caution">
    <text evidence="4">The sequence shown here is derived from an EMBL/GenBank/DDBJ whole genome shotgun (WGS) entry which is preliminary data.</text>
</comment>
<dbReference type="PROSITE" id="PS00463">
    <property type="entry name" value="ZN2_CY6_FUNGAL_1"/>
    <property type="match status" value="1"/>
</dbReference>
<dbReference type="EMBL" id="JAPDMZ010000078">
    <property type="protein sequence ID" value="KAK0551362.1"/>
    <property type="molecule type" value="Genomic_DNA"/>
</dbReference>
<dbReference type="AlphaFoldDB" id="A0AAN6JRE7"/>
<dbReference type="GO" id="GO:0008270">
    <property type="term" value="F:zinc ion binding"/>
    <property type="evidence" value="ECO:0007669"/>
    <property type="project" value="InterPro"/>
</dbReference>
<dbReference type="Proteomes" id="UP001176517">
    <property type="component" value="Unassembled WGS sequence"/>
</dbReference>
<dbReference type="Pfam" id="PF00172">
    <property type="entry name" value="Zn_clus"/>
    <property type="match status" value="1"/>
</dbReference>
<accession>A0AAN6JRE7</accession>
<dbReference type="InterPro" id="IPR036864">
    <property type="entry name" value="Zn2-C6_fun-type_DNA-bd_sf"/>
</dbReference>
<evidence type="ECO:0000256" key="1">
    <source>
        <dbReference type="ARBA" id="ARBA00023242"/>
    </source>
</evidence>
<keyword evidence="5" id="KW-1185">Reference proteome</keyword>
<feature type="region of interest" description="Disordered" evidence="2">
    <location>
        <begin position="406"/>
        <end position="506"/>
    </location>
</feature>
<dbReference type="SUPFAM" id="SSF57701">
    <property type="entry name" value="Zn2/Cys6 DNA-binding domain"/>
    <property type="match status" value="1"/>
</dbReference>